<sequence length="199" mass="21853">MATVTFGDVVFLPPEKVSFSQSAAHQRVTLMEVGDITQLCPPGQQVVTFSGFFPQPGSYPFQSVSDPAQAAARLKEMLADKKPYSFVMSGVQLEIRMEATLEELELWQEGGDESICYRVKLQEYRDAEATVLEITESSTVRTEESQSPQTYTVKSGDTLWAIARQYLGDGSRYGEIAALSGIGNPNLIYPGQVLTLPEA</sequence>
<dbReference type="SUPFAM" id="SSF54106">
    <property type="entry name" value="LysM domain"/>
    <property type="match status" value="1"/>
</dbReference>
<dbReference type="PANTHER" id="PTHR34700:SF4">
    <property type="entry name" value="PHAGE-LIKE ELEMENT PBSX PROTEIN XKDP"/>
    <property type="match status" value="1"/>
</dbReference>
<dbReference type="Pfam" id="PF01476">
    <property type="entry name" value="LysM"/>
    <property type="match status" value="1"/>
</dbReference>
<dbReference type="EMBL" id="DVLW01000114">
    <property type="protein sequence ID" value="HIT94392.1"/>
    <property type="molecule type" value="Genomic_DNA"/>
</dbReference>
<dbReference type="InterPro" id="IPR052196">
    <property type="entry name" value="Bact_Kbp"/>
</dbReference>
<dbReference type="PROSITE" id="PS51782">
    <property type="entry name" value="LYSM"/>
    <property type="match status" value="1"/>
</dbReference>
<dbReference type="PANTHER" id="PTHR34700">
    <property type="entry name" value="POTASSIUM BINDING PROTEIN KBP"/>
    <property type="match status" value="1"/>
</dbReference>
<dbReference type="InterPro" id="IPR036779">
    <property type="entry name" value="LysM_dom_sf"/>
</dbReference>
<evidence type="ECO:0000313" key="3">
    <source>
        <dbReference type="Proteomes" id="UP000824160"/>
    </source>
</evidence>
<dbReference type="CDD" id="cd00118">
    <property type="entry name" value="LysM"/>
    <property type="match status" value="1"/>
</dbReference>
<evidence type="ECO:0000259" key="1">
    <source>
        <dbReference type="PROSITE" id="PS51782"/>
    </source>
</evidence>
<evidence type="ECO:0000313" key="2">
    <source>
        <dbReference type="EMBL" id="HIT94392.1"/>
    </source>
</evidence>
<dbReference type="AlphaFoldDB" id="A0A9D1KSQ2"/>
<gene>
    <name evidence="2" type="ORF">IAC43_04350</name>
</gene>
<reference evidence="2" key="1">
    <citation type="submission" date="2020-10" db="EMBL/GenBank/DDBJ databases">
        <authorList>
            <person name="Gilroy R."/>
        </authorList>
    </citation>
    <scope>NUCLEOTIDE SEQUENCE</scope>
    <source>
        <strain evidence="2">ChiBcec7-5410</strain>
    </source>
</reference>
<dbReference type="Gene3D" id="3.10.350.10">
    <property type="entry name" value="LysM domain"/>
    <property type="match status" value="1"/>
</dbReference>
<accession>A0A9D1KSQ2</accession>
<dbReference type="Proteomes" id="UP000824160">
    <property type="component" value="Unassembled WGS sequence"/>
</dbReference>
<dbReference type="InterPro" id="IPR018392">
    <property type="entry name" value="LysM"/>
</dbReference>
<protein>
    <submittedName>
        <fullName evidence="2">LysM peptidoglycan-binding domain-containing protein</fullName>
    </submittedName>
</protein>
<dbReference type="SMART" id="SM00257">
    <property type="entry name" value="LysM"/>
    <property type="match status" value="1"/>
</dbReference>
<proteinExistence type="predicted"/>
<reference evidence="2" key="2">
    <citation type="journal article" date="2021" name="PeerJ">
        <title>Extensive microbial diversity within the chicken gut microbiome revealed by metagenomics and culture.</title>
        <authorList>
            <person name="Gilroy R."/>
            <person name="Ravi A."/>
            <person name="Getino M."/>
            <person name="Pursley I."/>
            <person name="Horton D.L."/>
            <person name="Alikhan N.F."/>
            <person name="Baker D."/>
            <person name="Gharbi K."/>
            <person name="Hall N."/>
            <person name="Watson M."/>
            <person name="Adriaenssens E.M."/>
            <person name="Foster-Nyarko E."/>
            <person name="Jarju S."/>
            <person name="Secka A."/>
            <person name="Antonio M."/>
            <person name="Oren A."/>
            <person name="Chaudhuri R.R."/>
            <person name="La Ragione R."/>
            <person name="Hildebrand F."/>
            <person name="Pallen M.J."/>
        </authorList>
    </citation>
    <scope>NUCLEOTIDE SEQUENCE</scope>
    <source>
        <strain evidence="2">ChiBcec7-5410</strain>
    </source>
</reference>
<name>A0A9D1KSQ2_9FIRM</name>
<organism evidence="2 3">
    <name type="scientific">Candidatus Faecivivens stercoripullorum</name>
    <dbReference type="NCBI Taxonomy" id="2840805"/>
    <lineage>
        <taxon>Bacteria</taxon>
        <taxon>Bacillati</taxon>
        <taxon>Bacillota</taxon>
        <taxon>Clostridia</taxon>
        <taxon>Eubacteriales</taxon>
        <taxon>Oscillospiraceae</taxon>
        <taxon>Oscillospiraceae incertae sedis</taxon>
        <taxon>Candidatus Faecivivens</taxon>
    </lineage>
</organism>
<comment type="caution">
    <text evidence="2">The sequence shown here is derived from an EMBL/GenBank/DDBJ whole genome shotgun (WGS) entry which is preliminary data.</text>
</comment>
<feature type="domain" description="LysM" evidence="1">
    <location>
        <begin position="149"/>
        <end position="196"/>
    </location>
</feature>